<dbReference type="Gene3D" id="2.60.40.10">
    <property type="entry name" value="Immunoglobulins"/>
    <property type="match status" value="1"/>
</dbReference>
<dbReference type="EMBL" id="FPIZ01000002">
    <property type="protein sequence ID" value="SFW24505.1"/>
    <property type="molecule type" value="Genomic_DNA"/>
</dbReference>
<dbReference type="InterPro" id="IPR038081">
    <property type="entry name" value="CalX-like_sf"/>
</dbReference>
<dbReference type="InterPro" id="IPR010502">
    <property type="entry name" value="Carb-bd_dom_fam9"/>
</dbReference>
<dbReference type="InterPro" id="IPR011050">
    <property type="entry name" value="Pectin_lyase_fold/virulence"/>
</dbReference>
<dbReference type="SMART" id="SM00710">
    <property type="entry name" value="PbH1"/>
    <property type="match status" value="7"/>
</dbReference>
<dbReference type="Pfam" id="PF22815">
    <property type="entry name" value="CatAgl_D1"/>
    <property type="match status" value="1"/>
</dbReference>
<dbReference type="Pfam" id="PF06452">
    <property type="entry name" value="CBM9_1"/>
    <property type="match status" value="3"/>
</dbReference>
<feature type="domain" description="BIG2" evidence="2">
    <location>
        <begin position="602"/>
        <end position="680"/>
    </location>
</feature>
<dbReference type="Proteomes" id="UP000183788">
    <property type="component" value="Unassembled WGS sequence"/>
</dbReference>
<dbReference type="InterPro" id="IPR013783">
    <property type="entry name" value="Ig-like_fold"/>
</dbReference>
<dbReference type="SUPFAM" id="SSF49344">
    <property type="entry name" value="CBD9-like"/>
    <property type="match status" value="2"/>
</dbReference>
<evidence type="ECO:0000313" key="6">
    <source>
        <dbReference type="Proteomes" id="UP001326715"/>
    </source>
</evidence>
<dbReference type="SUPFAM" id="SSF51126">
    <property type="entry name" value="Pectin lyase-like"/>
    <property type="match status" value="1"/>
</dbReference>
<dbReference type="InterPro" id="IPR006626">
    <property type="entry name" value="PbH1"/>
</dbReference>
<reference evidence="4 6" key="2">
    <citation type="submission" date="2023-11" db="EMBL/GenBank/DDBJ databases">
        <title>MicrobeMod: A computational toolkit for identifying prokaryotic methylation and restriction-modification with nanopore sequencing.</title>
        <authorList>
            <person name="Crits-Christoph A."/>
            <person name="Kang S.C."/>
            <person name="Lee H."/>
            <person name="Ostrov N."/>
        </authorList>
    </citation>
    <scope>NUCLEOTIDE SEQUENCE [LARGE SCALE GENOMIC DNA]</scope>
    <source>
        <strain evidence="4 6">ATCC 23090</strain>
    </source>
</reference>
<dbReference type="GO" id="GO:0016052">
    <property type="term" value="P:carbohydrate catabolic process"/>
    <property type="evidence" value="ECO:0007669"/>
    <property type="project" value="InterPro"/>
</dbReference>
<dbReference type="Pfam" id="PF18962">
    <property type="entry name" value="Por_Secre_tail"/>
    <property type="match status" value="1"/>
</dbReference>
<dbReference type="Gene3D" id="2.160.20.10">
    <property type="entry name" value="Single-stranded right-handed beta-helix, Pectin lyase-like"/>
    <property type="match status" value="1"/>
</dbReference>
<dbReference type="InterPro" id="IPR003343">
    <property type="entry name" value="Big_2"/>
</dbReference>
<evidence type="ECO:0000313" key="5">
    <source>
        <dbReference type="Proteomes" id="UP000183788"/>
    </source>
</evidence>
<dbReference type="InterPro" id="IPR033801">
    <property type="entry name" value="CBM6-CBM35-CBM36-like_1"/>
</dbReference>
<feature type="signal peptide" evidence="1">
    <location>
        <begin position="1"/>
        <end position="20"/>
    </location>
</feature>
<keyword evidence="1" id="KW-0732">Signal</keyword>
<dbReference type="InterPro" id="IPR008964">
    <property type="entry name" value="Invasin/intimin_cell_adhesion"/>
</dbReference>
<dbReference type="Proteomes" id="UP001326715">
    <property type="component" value="Chromosome"/>
</dbReference>
<dbReference type="GO" id="GO:0030246">
    <property type="term" value="F:carbohydrate binding"/>
    <property type="evidence" value="ECO:0007669"/>
    <property type="project" value="InterPro"/>
</dbReference>
<organism evidence="3 5">
    <name type="scientific">Chitinophaga sancti</name>
    <dbReference type="NCBI Taxonomy" id="1004"/>
    <lineage>
        <taxon>Bacteria</taxon>
        <taxon>Pseudomonadati</taxon>
        <taxon>Bacteroidota</taxon>
        <taxon>Chitinophagia</taxon>
        <taxon>Chitinophagales</taxon>
        <taxon>Chitinophagaceae</taxon>
        <taxon>Chitinophaga</taxon>
    </lineage>
</organism>
<dbReference type="SUPFAM" id="SSF141072">
    <property type="entry name" value="CalX-like"/>
    <property type="match status" value="1"/>
</dbReference>
<dbReference type="InterPro" id="IPR012334">
    <property type="entry name" value="Pectin_lyas_fold"/>
</dbReference>
<evidence type="ECO:0000256" key="1">
    <source>
        <dbReference type="SAM" id="SignalP"/>
    </source>
</evidence>
<dbReference type="STRING" id="1004.SAMN05661012_00719"/>
<evidence type="ECO:0000313" key="4">
    <source>
        <dbReference type="EMBL" id="WQG91552.1"/>
    </source>
</evidence>
<gene>
    <name evidence="3" type="ORF">SAMN05661012_00719</name>
    <name evidence="4" type="ORF">SR876_08565</name>
</gene>
<dbReference type="RefSeq" id="WP_072357234.1">
    <property type="nucleotide sequence ID" value="NZ_CP139972.1"/>
</dbReference>
<dbReference type="Pfam" id="PF02368">
    <property type="entry name" value="Big_2"/>
    <property type="match status" value="1"/>
</dbReference>
<dbReference type="NCBIfam" id="TIGR04183">
    <property type="entry name" value="Por_Secre_tail"/>
    <property type="match status" value="1"/>
</dbReference>
<dbReference type="EMBL" id="CP140154">
    <property type="protein sequence ID" value="WQG91552.1"/>
    <property type="molecule type" value="Genomic_DNA"/>
</dbReference>
<dbReference type="Gene3D" id="2.60.120.260">
    <property type="entry name" value="Galactose-binding domain-like"/>
    <property type="match status" value="1"/>
</dbReference>
<dbReference type="Pfam" id="PF22816">
    <property type="entry name" value="CatAgl_D2"/>
    <property type="match status" value="1"/>
</dbReference>
<dbReference type="InterPro" id="IPR055149">
    <property type="entry name" value="Agl_cat_D2"/>
</dbReference>
<sequence>MRKTGFLLMMVLFAHHLSFAQSDGLPRGAYQLPYTRYEADNATLSGGAVVQSSPQFVQTDIASEASDQKYVSLSANNASIEWTLTAAAQGLDLRFTIPDDNAGNGLSGSLGLYVNGTKVRDIALSSYWAYQYFPAADPVQTPGGKTFMRFDEVHFRLANALNAGDKIMIKKDNGDGLTYGVDFIELEPVPVALSQPANYLSVTDYGAVANDQNDDFAAFNACIAAAASQGKNVYIPAGRFLLSDKLTLNVSNLKIQGAGVWYTEVYFSTDKQFYGGIYARASNVEISNFSLNTQNNDRLVYNESNPRLPAEMYKTYKGFMGTYGTGSRVHDMWVEHFECGFWIAGYDAPYPVDITTDLQISKCRIRNNYADGVNFCQGTSNSIVEQCSLRNNGDDALAVWPNNAAGVTTACKNDIFRYNTVENNWRAGGAALFGGTGHEIHHSVFKDGVAGSAIRFTNDFGGFTFEYPGNVIRVYENTITGCGTSYDLWNQKRGAIEFFAGTGIFNLQFDNNTILRSQRDAIQMYGSNLHHIVFNNTNIDGTGLDPVTRDEAADVYGGFGLYVQAGSQTATFNNLTVTNAESGAYINKNPGFQLIIQNINIPVTGVAIKPANDTTLTTGQSLQLSAEITPVDATNKVVSWVSPDSTIAKVDATGKVTAVGYGTATIKVTTASGNFTATRKVTILPGVNIIATQANAAEGGSAGMFTISTVALSKTIAVKYALSGTTSAADYTPALSGSVTLTPATPSATITVMPVDDNIFEGPETLKLTLLKDTTYNLGGDTVAVVTIADNENPPCVAPVIALLADSLRAPSKAISNVVLGSMPADYAGSWKALYDNTNLYLRITMNDATKINDSGDSWWEDDAVEIFIDGDNSKGTAYDGLNDFQLGFRWNDPVIHAGSNSVNRTTGITFQQTATSVNITIPWSTIGVTPGIGKTIGLDVQIDDDDNGGTRDAQMTSFATNTTAFGNPSVFGTVYLTTCNNALFANAGPDQSLAAGTTSTTLAGAGSNGATYAWTQLSGPASTISNATVASPAVSGLSNGNTYVYQLTVSNGSQSATDQVVITVANTTSGVMVKAATPVLDGVLESNWNLSQTISKTTVGSVNNTATFGLLWDATNLYVGVKVLDAALYNDTPDAWDNDAVEVFINANNTVKQFIKTYNSSNTAIISGGYSVEFAIPWSQLGITPAAGMSVGFDIGYDDDDNGGARDGQAVWYGTVDDYQSTANYGTIVLGAANALASVTRMNAMTDEKAPALLISPNPAVNGQTKITTPGNGYIMIYDMSGKQVYGAKALQTMNLRLQHLVKGMYIVKYVNAELVQTKPLLIQ</sequence>
<evidence type="ECO:0000313" key="3">
    <source>
        <dbReference type="EMBL" id="SFW24505.1"/>
    </source>
</evidence>
<dbReference type="GO" id="GO:0004553">
    <property type="term" value="F:hydrolase activity, hydrolyzing O-glycosyl compounds"/>
    <property type="evidence" value="ECO:0007669"/>
    <property type="project" value="InterPro"/>
</dbReference>
<dbReference type="Gene3D" id="2.60.40.1080">
    <property type="match status" value="1"/>
</dbReference>
<dbReference type="CDD" id="cd09619">
    <property type="entry name" value="CBM9_like_4"/>
    <property type="match status" value="1"/>
</dbReference>
<proteinExistence type="predicted"/>
<keyword evidence="6" id="KW-1185">Reference proteome</keyword>
<reference evidence="3 5" key="1">
    <citation type="submission" date="2016-11" db="EMBL/GenBank/DDBJ databases">
        <authorList>
            <person name="Jaros S."/>
            <person name="Januszkiewicz K."/>
            <person name="Wedrychowicz H."/>
        </authorList>
    </citation>
    <scope>NUCLEOTIDE SEQUENCE [LARGE SCALE GENOMIC DNA]</scope>
    <source>
        <strain evidence="3 5">DSM 784</strain>
    </source>
</reference>
<dbReference type="Gene3D" id="2.60.40.1190">
    <property type="match status" value="2"/>
</dbReference>
<evidence type="ECO:0000259" key="2">
    <source>
        <dbReference type="SMART" id="SM00635"/>
    </source>
</evidence>
<name>A0A1K1MN42_9BACT</name>
<feature type="chain" id="PRO_5009665696" evidence="1">
    <location>
        <begin position="21"/>
        <end position="1325"/>
    </location>
</feature>
<dbReference type="SMART" id="SM00635">
    <property type="entry name" value="BID_2"/>
    <property type="match status" value="1"/>
</dbReference>
<accession>A0A1K1MN42</accession>
<dbReference type="CDD" id="cd14490">
    <property type="entry name" value="CBM6-CBM35-CBM36_like_1"/>
    <property type="match status" value="1"/>
</dbReference>
<dbReference type="Pfam" id="PF22352">
    <property type="entry name" value="K319L-like_PKD"/>
    <property type="match status" value="1"/>
</dbReference>
<dbReference type="OrthoDB" id="197688at2"/>
<protein>
    <submittedName>
        <fullName evidence="3">Por secretion system C-terminal sorting domain-containing protein</fullName>
    </submittedName>
    <submittedName>
        <fullName evidence="4">Sugar-binding protein</fullName>
    </submittedName>
</protein>
<dbReference type="InterPro" id="IPR026444">
    <property type="entry name" value="Secre_tail"/>
</dbReference>
<dbReference type="SUPFAM" id="SSF49373">
    <property type="entry name" value="Invasin/intimin cell-adhesion fragments"/>
    <property type="match status" value="1"/>
</dbReference>